<dbReference type="Proteomes" id="UP000001844">
    <property type="component" value="Chromosome"/>
</dbReference>
<evidence type="ECO:0000313" key="1">
    <source>
        <dbReference type="EMBL" id="ADE13441.1"/>
    </source>
</evidence>
<dbReference type="EMBL" id="CP001798">
    <property type="protein sequence ID" value="ADE13441.1"/>
    <property type="molecule type" value="Genomic_DNA"/>
</dbReference>
<accession>D5BUP1</accession>
<dbReference type="AlphaFoldDB" id="D5BUP1"/>
<sequence length="180" mass="20890">MLPSNLKGPGETITSLNAEAFISDNSGRYPNLDPDFISQICFEHPTRFDSFFPGFNPQEHTALRTERSASWIKGNIRYDNDDDLRFWFKQFDDFRSAGKGSKVFEYMIEHRNWSFPPVIVEWRFAQELGAPSYVGRPYYLVEGTHRVSYLLRMLELGLVKETDSYQLIVITPNQAMESDT</sequence>
<proteinExistence type="predicted"/>
<dbReference type="HOGENOM" id="CLU_1494738_0_0_6"/>
<reference evidence="2" key="1">
    <citation type="submission" date="2010-04" db="EMBL/GenBank/DDBJ databases">
        <title>Complete genome sequence of Nitrosococcus halophilus Nc4, a salt-adapted, aerobic obligate ammonia-oxidizing sulfur purple bacterium.</title>
        <authorList>
            <consortium name="US DOE Joint Genome Institute"/>
            <person name="Campbell M.A."/>
            <person name="Malfatti S.A."/>
            <person name="Chain P.S.G."/>
            <person name="Heidelberg J.F."/>
            <person name="Ward B.B."/>
            <person name="Klotz M.G."/>
        </authorList>
    </citation>
    <scope>NUCLEOTIDE SEQUENCE [LARGE SCALE GENOMIC DNA]</scope>
    <source>
        <strain evidence="2">Nc4</strain>
    </source>
</reference>
<organism evidence="1 2">
    <name type="scientific">Nitrosococcus halophilus (strain Nc4)</name>
    <dbReference type="NCBI Taxonomy" id="472759"/>
    <lineage>
        <taxon>Bacteria</taxon>
        <taxon>Pseudomonadati</taxon>
        <taxon>Pseudomonadota</taxon>
        <taxon>Gammaproteobacteria</taxon>
        <taxon>Chromatiales</taxon>
        <taxon>Chromatiaceae</taxon>
        <taxon>Nitrosococcus</taxon>
    </lineage>
</organism>
<protein>
    <submittedName>
        <fullName evidence="1">Uncharacterized protein</fullName>
    </submittedName>
</protein>
<keyword evidence="2" id="KW-1185">Reference proteome</keyword>
<evidence type="ECO:0000313" key="2">
    <source>
        <dbReference type="Proteomes" id="UP000001844"/>
    </source>
</evidence>
<gene>
    <name evidence="1" type="ordered locus">Nhal_0238</name>
</gene>
<dbReference type="KEGG" id="nhl:Nhal_0238"/>
<name>D5BUP1_NITHN</name>
<dbReference type="STRING" id="472759.Nhal_0238"/>